<dbReference type="InterPro" id="IPR022644">
    <property type="entry name" value="De-COase2_N"/>
</dbReference>
<protein>
    <submittedName>
        <fullName evidence="6">Diaminopimelate decarboxylase</fullName>
        <ecNumber evidence="6">4.1.1.20</ecNumber>
    </submittedName>
</protein>
<dbReference type="GO" id="GO:0008836">
    <property type="term" value="F:diaminopimelate decarboxylase activity"/>
    <property type="evidence" value="ECO:0007669"/>
    <property type="project" value="UniProtKB-EC"/>
</dbReference>
<evidence type="ECO:0000313" key="6">
    <source>
        <dbReference type="EMBL" id="SUK93649.1"/>
    </source>
</evidence>
<evidence type="ECO:0000256" key="4">
    <source>
        <dbReference type="ARBA" id="ARBA00023239"/>
    </source>
</evidence>
<proteinExistence type="predicted"/>
<dbReference type="FunFam" id="3.20.20.10:FF:000003">
    <property type="entry name" value="Diaminopimelate decarboxylase"/>
    <property type="match status" value="1"/>
</dbReference>
<dbReference type="Pfam" id="PF02784">
    <property type="entry name" value="Orn_Arg_deC_N"/>
    <property type="match status" value="1"/>
</dbReference>
<dbReference type="PANTHER" id="PTHR43727:SF2">
    <property type="entry name" value="GROUP IV DECARBOXYLASE"/>
    <property type="match status" value="1"/>
</dbReference>
<dbReference type="SUPFAM" id="SSF51419">
    <property type="entry name" value="PLP-binding barrel"/>
    <property type="match status" value="1"/>
</dbReference>
<keyword evidence="4 6" id="KW-0456">Lyase</keyword>
<dbReference type="Gene3D" id="3.20.20.10">
    <property type="entry name" value="Alanine racemase"/>
    <property type="match status" value="1"/>
</dbReference>
<dbReference type="EC" id="4.1.1.20" evidence="6"/>
<dbReference type="Proteomes" id="UP000254502">
    <property type="component" value="Unassembled WGS sequence"/>
</dbReference>
<evidence type="ECO:0000256" key="2">
    <source>
        <dbReference type="ARBA" id="ARBA00022793"/>
    </source>
</evidence>
<accession>A0A380E3H6</accession>
<dbReference type="Gene3D" id="2.40.37.10">
    <property type="entry name" value="Lyase, Ornithine Decarboxylase, Chain A, domain 1"/>
    <property type="match status" value="1"/>
</dbReference>
<comment type="cofactor">
    <cofactor evidence="1">
        <name>pyridoxal 5'-phosphate</name>
        <dbReference type="ChEBI" id="CHEBI:597326"/>
    </cofactor>
</comment>
<sequence>MTVKYNQNGELTMDGISLKTIAQSFGTPTIVYDELQIREQMRRYHRAFKDSGLKYNISYASKAFTCIQMVKLVAEEDLQLDVVSEGELYTALEAGFEPSRIHFHGNNKTKHEIRYALENNIGYFVIDSLEEIELIDRYANDTVQVVLRVNPGVEAHTHEFIQTGQEDSKFGLSIQYGLAKKQLTKCNNLNILN</sequence>
<keyword evidence="2" id="KW-0210">Decarboxylase</keyword>
<dbReference type="InterPro" id="IPR029066">
    <property type="entry name" value="PLP-binding_barrel"/>
</dbReference>
<organism evidence="6 7">
    <name type="scientific">Staphylococcus aureus</name>
    <dbReference type="NCBI Taxonomy" id="1280"/>
    <lineage>
        <taxon>Bacteria</taxon>
        <taxon>Bacillati</taxon>
        <taxon>Bacillota</taxon>
        <taxon>Bacilli</taxon>
        <taxon>Bacillales</taxon>
        <taxon>Staphylococcaceae</taxon>
        <taxon>Staphylococcus</taxon>
    </lineage>
</organism>
<evidence type="ECO:0000256" key="1">
    <source>
        <dbReference type="ARBA" id="ARBA00001933"/>
    </source>
</evidence>
<dbReference type="AlphaFoldDB" id="A0A380E3H6"/>
<dbReference type="GO" id="GO:0009089">
    <property type="term" value="P:lysine biosynthetic process via diaminopimelate"/>
    <property type="evidence" value="ECO:0007669"/>
    <property type="project" value="InterPro"/>
</dbReference>
<evidence type="ECO:0000259" key="5">
    <source>
        <dbReference type="Pfam" id="PF02784"/>
    </source>
</evidence>
<gene>
    <name evidence="6" type="primary">lysA_1</name>
    <name evidence="6" type="ORF">NCTC5664_03207</name>
</gene>
<dbReference type="InterPro" id="IPR009006">
    <property type="entry name" value="Ala_racemase/Decarboxylase_C"/>
</dbReference>
<reference evidence="6 7" key="1">
    <citation type="submission" date="2018-06" db="EMBL/GenBank/DDBJ databases">
        <authorList>
            <consortium name="Pathogen Informatics"/>
            <person name="Doyle S."/>
        </authorList>
    </citation>
    <scope>NUCLEOTIDE SEQUENCE [LARGE SCALE GENOMIC DNA]</scope>
    <source>
        <strain evidence="6 7">NCTC5664</strain>
    </source>
</reference>
<evidence type="ECO:0000313" key="7">
    <source>
        <dbReference type="Proteomes" id="UP000254502"/>
    </source>
</evidence>
<evidence type="ECO:0000256" key="3">
    <source>
        <dbReference type="ARBA" id="ARBA00022898"/>
    </source>
</evidence>
<keyword evidence="3" id="KW-0663">Pyridoxal phosphate</keyword>
<feature type="domain" description="Orn/DAP/Arg decarboxylase 2 N-terminal" evidence="5">
    <location>
        <begin position="36"/>
        <end position="191"/>
    </location>
</feature>
<dbReference type="PANTHER" id="PTHR43727">
    <property type="entry name" value="DIAMINOPIMELATE DECARBOXYLASE"/>
    <property type="match status" value="1"/>
</dbReference>
<dbReference type="EMBL" id="UHAQ01000004">
    <property type="protein sequence ID" value="SUK93649.1"/>
    <property type="molecule type" value="Genomic_DNA"/>
</dbReference>
<dbReference type="PRINTS" id="PR01181">
    <property type="entry name" value="DAPDCRBXLASE"/>
</dbReference>
<name>A0A380E3H6_STAAU</name>
<dbReference type="InterPro" id="IPR002986">
    <property type="entry name" value="DAP_deCOOHase_LysA"/>
</dbReference>